<dbReference type="EMBL" id="MW712732">
    <property type="protein sequence ID" value="QWY81069.1"/>
    <property type="molecule type" value="Genomic_DNA"/>
</dbReference>
<evidence type="ECO:0000313" key="2">
    <source>
        <dbReference type="Proteomes" id="UP000693687"/>
    </source>
</evidence>
<reference evidence="1" key="1">
    <citation type="submission" date="2021-03" db="EMBL/GenBank/DDBJ databases">
        <authorList>
            <person name="Ayuk M.A."/>
            <person name="Robinson C.J."/>
            <person name="Anderson W.A."/>
            <person name="Gugssa A."/>
            <person name="Somiranjan G."/>
            <person name="Allen-Mcfarlane R.F."/>
            <person name="Moore M."/>
            <person name="Davis A."/>
            <person name="Oduguwa K."/>
            <person name="Anike A.C."/>
            <person name="Hodgson K."/>
            <person name="Anozie O.M."/>
            <person name="Anyia G."/>
            <person name="Belai M.H."/>
            <person name="Britford J.S."/>
            <person name="Brown T.M."/>
            <person name="Bushrod L.M."/>
            <person name="Cason K.M."/>
            <person name="Clark A.S."/>
            <person name="Clay C.B."/>
            <person name="Dykes K.M."/>
            <person name="Gary T.D."/>
            <person name="Graham K.R."/>
            <person name="Green I.M."/>
            <person name="Hill I.C."/>
            <person name="Jarmon D.A."/>
            <person name="Mason C.D."/>
            <person name="Mongo I."/>
            <person name="Sims A.M."/>
            <person name="Tailey I.L."/>
            <person name="Tate L."/>
            <person name="Toingar J.A."/>
            <person name="Townsend M."/>
            <person name="Young J.A."/>
            <person name="Le K.B."/>
            <person name="Garlena R.A."/>
            <person name="Russell D.A."/>
            <person name="Jacobs-Sera D."/>
            <person name="Hatfull G.F."/>
        </authorList>
    </citation>
    <scope>NUCLEOTIDE SEQUENCE</scope>
</reference>
<accession>A0A8F3IN68</accession>
<organism evidence="1 2">
    <name type="scientific">Mycobacterium phage Burton</name>
    <dbReference type="NCBI Taxonomy" id="2836019"/>
    <lineage>
        <taxon>Viruses</taxon>
        <taxon>Duplodnaviria</taxon>
        <taxon>Heunggongvirae</taxon>
        <taxon>Uroviricota</taxon>
        <taxon>Caudoviricetes</taxon>
        <taxon>Fromanvirus</taxon>
        <taxon>Fromanvirus museum</taxon>
    </lineage>
</organism>
<dbReference type="Proteomes" id="UP000693687">
    <property type="component" value="Segment"/>
</dbReference>
<gene>
    <name evidence="1" type="primary">54</name>
    <name evidence="1" type="ORF">SEA_BURTON_54</name>
</gene>
<proteinExistence type="predicted"/>
<name>A0A8F3IN68_9CAUD</name>
<sequence>MRINFVALTRREGLISLEPDELEEAKEDGVDIQSPEDVAEYFRDKWESSRIIEDIVSYESNYEETELVEWSAL</sequence>
<evidence type="ECO:0000313" key="1">
    <source>
        <dbReference type="EMBL" id="QWY81069.1"/>
    </source>
</evidence>
<protein>
    <submittedName>
        <fullName evidence="1">Uncharacterized protein</fullName>
    </submittedName>
</protein>